<proteinExistence type="predicted"/>
<feature type="compositionally biased region" description="Polar residues" evidence="2">
    <location>
        <begin position="522"/>
        <end position="532"/>
    </location>
</feature>
<keyword evidence="4" id="KW-1185">Reference proteome</keyword>
<gene>
    <name evidence="3" type="ORF">Ctob_013292</name>
</gene>
<evidence type="ECO:0000256" key="1">
    <source>
        <dbReference type="SAM" id="Coils"/>
    </source>
</evidence>
<evidence type="ECO:0000313" key="3">
    <source>
        <dbReference type="EMBL" id="KOO31099.1"/>
    </source>
</evidence>
<feature type="coiled-coil region" evidence="1">
    <location>
        <begin position="361"/>
        <end position="415"/>
    </location>
</feature>
<feature type="compositionally biased region" description="Polar residues" evidence="2">
    <location>
        <begin position="416"/>
        <end position="426"/>
    </location>
</feature>
<feature type="region of interest" description="Disordered" evidence="2">
    <location>
        <begin position="416"/>
        <end position="457"/>
    </location>
</feature>
<name>A0A0M0JX17_9EUKA</name>
<keyword evidence="1" id="KW-0175">Coiled coil</keyword>
<dbReference type="AlphaFoldDB" id="A0A0M0JX17"/>
<evidence type="ECO:0000313" key="4">
    <source>
        <dbReference type="Proteomes" id="UP000037460"/>
    </source>
</evidence>
<dbReference type="Proteomes" id="UP000037460">
    <property type="component" value="Unassembled WGS sequence"/>
</dbReference>
<comment type="caution">
    <text evidence="3">The sequence shown here is derived from an EMBL/GenBank/DDBJ whole genome shotgun (WGS) entry which is preliminary data.</text>
</comment>
<organism evidence="3 4">
    <name type="scientific">Chrysochromulina tobinii</name>
    <dbReference type="NCBI Taxonomy" id="1460289"/>
    <lineage>
        <taxon>Eukaryota</taxon>
        <taxon>Haptista</taxon>
        <taxon>Haptophyta</taxon>
        <taxon>Prymnesiophyceae</taxon>
        <taxon>Prymnesiales</taxon>
        <taxon>Chrysochromulinaceae</taxon>
        <taxon>Chrysochromulina</taxon>
    </lineage>
</organism>
<protein>
    <submittedName>
        <fullName evidence="3">Uncharacterized protein</fullName>
    </submittedName>
</protein>
<dbReference type="EMBL" id="JWZX01002087">
    <property type="protein sequence ID" value="KOO31099.1"/>
    <property type="molecule type" value="Genomic_DNA"/>
</dbReference>
<sequence>MFAQTEPLSATVRERSNQTVALFKDGIEVRRWELPSGARQTLERPPPPIRGTLRHASLDILLAPGARAVRDSATAAALRTGHPPWIAEYAGKSAMSRLIDGRSLSLVAPAEALLIGQITAELLGRGLPEELVQRGAGKSEELYLAGFSSGGAYAGGVAYACVLHDGRSDAADSAAISAANMVDDAADADPEVAEMVSRGQISPELLEKALSAGEAAGMAAAVDGPEGLGGSHSGRARERGVDAGVKVFRTPTQMLIDRTIAEALRERNLPDALVKAASDMAAELLAAGFSPGAAIAAGIASAEGLNNGLSKDGAGKAAFAAAKALDDSAARDENMATMLARGEVPHEALRLALQAGRVTGAKEAANEAETLKLRIRDLELKAMAGKMTEEEREKLKASQATLAKLEESIRRASQATLEGSIQVSKQATRERKGAPVYHPAHLPSNLSSAGGAGPGSLRTLSGSGVKILSGKELQQAEAEVKALELRIAELERKAAAGEVTEEELKELIAARATKLKESIQISKQGGQKSEGQIQAAALAAEKKAREAREKRAKATAEEQARQRDQRAKEVAKEVAERTQREKAEKAEQAQRKKAEKAEQAQREKAEHARRAMALNGYDVRLLGERDEELRKWRLEGADEPQLLASLEAALKPSELGLVYDSKRESKLSVDAFNDVLPMSVINAARERVIQEHVIQERLRRDEILYGEEKGACVVM</sequence>
<feature type="region of interest" description="Disordered" evidence="2">
    <location>
        <begin position="522"/>
        <end position="609"/>
    </location>
</feature>
<feature type="coiled-coil region" evidence="1">
    <location>
        <begin position="473"/>
        <end position="507"/>
    </location>
</feature>
<feature type="compositionally biased region" description="Basic and acidic residues" evidence="2">
    <location>
        <begin position="540"/>
        <end position="609"/>
    </location>
</feature>
<accession>A0A0M0JX17</accession>
<evidence type="ECO:0000256" key="2">
    <source>
        <dbReference type="SAM" id="MobiDB-lite"/>
    </source>
</evidence>
<reference evidence="4" key="1">
    <citation type="journal article" date="2015" name="PLoS Genet.">
        <title>Genome Sequence and Transcriptome Analyses of Chrysochromulina tobin: Metabolic Tools for Enhanced Algal Fitness in the Prominent Order Prymnesiales (Haptophyceae).</title>
        <authorList>
            <person name="Hovde B.T."/>
            <person name="Deodato C.R."/>
            <person name="Hunsperger H.M."/>
            <person name="Ryken S.A."/>
            <person name="Yost W."/>
            <person name="Jha R.K."/>
            <person name="Patterson J."/>
            <person name="Monnat R.J. Jr."/>
            <person name="Barlow S.B."/>
            <person name="Starkenburg S.R."/>
            <person name="Cattolico R.A."/>
        </authorList>
    </citation>
    <scope>NUCLEOTIDE SEQUENCE</scope>
    <source>
        <strain evidence="4">CCMP291</strain>
    </source>
</reference>